<name>A0A3E2BK74_9BACT</name>
<keyword evidence="1" id="KW-0805">Transcription regulation</keyword>
<dbReference type="AlphaFoldDB" id="A0A3E2BK74"/>
<evidence type="ECO:0000313" key="5">
    <source>
        <dbReference type="EMBL" id="RFT15148.1"/>
    </source>
</evidence>
<dbReference type="PRINTS" id="PR00033">
    <property type="entry name" value="HTHASNC"/>
</dbReference>
<keyword evidence="3" id="KW-0804">Transcription</keyword>
<dbReference type="PANTHER" id="PTHR30154:SF34">
    <property type="entry name" value="TRANSCRIPTIONAL REGULATOR AZLB"/>
    <property type="match status" value="1"/>
</dbReference>
<dbReference type="Gene3D" id="3.30.70.920">
    <property type="match status" value="1"/>
</dbReference>
<protein>
    <submittedName>
        <fullName evidence="5">Transcriptional regulator, AsnC family</fullName>
    </submittedName>
</protein>
<feature type="domain" description="HTH asnC-type" evidence="4">
    <location>
        <begin position="4"/>
        <end position="63"/>
    </location>
</feature>
<comment type="caution">
    <text evidence="5">The sequence shown here is derived from an EMBL/GenBank/DDBJ whole genome shotgun (WGS) entry which is preliminary data.</text>
</comment>
<dbReference type="SUPFAM" id="SSF54909">
    <property type="entry name" value="Dimeric alpha+beta barrel"/>
    <property type="match status" value="1"/>
</dbReference>
<dbReference type="Pfam" id="PF13412">
    <property type="entry name" value="HTH_24"/>
    <property type="match status" value="1"/>
</dbReference>
<evidence type="ECO:0000256" key="1">
    <source>
        <dbReference type="ARBA" id="ARBA00023015"/>
    </source>
</evidence>
<dbReference type="PANTHER" id="PTHR30154">
    <property type="entry name" value="LEUCINE-RESPONSIVE REGULATORY PROTEIN"/>
    <property type="match status" value="1"/>
</dbReference>
<dbReference type="InterPro" id="IPR036388">
    <property type="entry name" value="WH-like_DNA-bd_sf"/>
</dbReference>
<dbReference type="InterPro" id="IPR000485">
    <property type="entry name" value="AsnC-type_HTH_dom"/>
</dbReference>
<dbReference type="PROSITE" id="PS50956">
    <property type="entry name" value="HTH_ASNC_2"/>
    <property type="match status" value="1"/>
</dbReference>
<proteinExistence type="predicted"/>
<dbReference type="EMBL" id="QUAH01000012">
    <property type="protein sequence ID" value="RFT15148.1"/>
    <property type="molecule type" value="Genomic_DNA"/>
</dbReference>
<dbReference type="InterPro" id="IPR019887">
    <property type="entry name" value="Tscrpt_reg_AsnC/Lrp_C"/>
</dbReference>
<evidence type="ECO:0000259" key="4">
    <source>
        <dbReference type="PROSITE" id="PS50956"/>
    </source>
</evidence>
<dbReference type="CDD" id="cd00090">
    <property type="entry name" value="HTH_ARSR"/>
    <property type="match status" value="1"/>
</dbReference>
<sequence length="147" mass="16713">MPAETERKIVSCLNRDARKSYREIARETGVSVPAVIQTIRKLEEAGAIKGYIPVLDPEYFGFGLMAVILMRFTQGKLLETQQKIAEDRRVLAVFDVTGDWDSVVIGCFLDRQDLNQFIKKVLSIKYIDRTVTQLVLNVVKNDPRVPL</sequence>
<dbReference type="SMART" id="SM00344">
    <property type="entry name" value="HTH_ASNC"/>
    <property type="match status" value="1"/>
</dbReference>
<dbReference type="InterPro" id="IPR019888">
    <property type="entry name" value="Tscrpt_reg_AsnC-like"/>
</dbReference>
<reference evidence="5 6" key="1">
    <citation type="submission" date="2018-08" db="EMBL/GenBank/DDBJ databases">
        <title>Genome analysis of the thermophilic bacterium of the candidate phylum Aminicenantes from deep subsurface aquifer revealed its physiology and ecological role.</title>
        <authorList>
            <person name="Kadnikov V.V."/>
            <person name="Mardanov A.V."/>
            <person name="Beletsky A.V."/>
            <person name="Karnachuk O.V."/>
            <person name="Ravin N.V."/>
        </authorList>
    </citation>
    <scope>NUCLEOTIDE SEQUENCE [LARGE SCALE GENOMIC DNA]</scope>
    <source>
        <strain evidence="5">BY38</strain>
    </source>
</reference>
<dbReference type="GO" id="GO:0043565">
    <property type="term" value="F:sequence-specific DNA binding"/>
    <property type="evidence" value="ECO:0007669"/>
    <property type="project" value="InterPro"/>
</dbReference>
<dbReference type="SUPFAM" id="SSF46785">
    <property type="entry name" value="Winged helix' DNA-binding domain"/>
    <property type="match status" value="1"/>
</dbReference>
<evidence type="ECO:0000256" key="2">
    <source>
        <dbReference type="ARBA" id="ARBA00023125"/>
    </source>
</evidence>
<evidence type="ECO:0000256" key="3">
    <source>
        <dbReference type="ARBA" id="ARBA00023163"/>
    </source>
</evidence>
<dbReference type="Gene3D" id="1.10.10.10">
    <property type="entry name" value="Winged helix-like DNA-binding domain superfamily/Winged helix DNA-binding domain"/>
    <property type="match status" value="1"/>
</dbReference>
<dbReference type="InterPro" id="IPR011991">
    <property type="entry name" value="ArsR-like_HTH"/>
</dbReference>
<evidence type="ECO:0000313" key="6">
    <source>
        <dbReference type="Proteomes" id="UP000257323"/>
    </source>
</evidence>
<dbReference type="InterPro" id="IPR011008">
    <property type="entry name" value="Dimeric_a/b-barrel"/>
</dbReference>
<dbReference type="Pfam" id="PF01037">
    <property type="entry name" value="AsnC_trans_reg"/>
    <property type="match status" value="1"/>
</dbReference>
<dbReference type="InterPro" id="IPR036390">
    <property type="entry name" value="WH_DNA-bd_sf"/>
</dbReference>
<dbReference type="GO" id="GO:0043200">
    <property type="term" value="P:response to amino acid"/>
    <property type="evidence" value="ECO:0007669"/>
    <property type="project" value="TreeGrafter"/>
</dbReference>
<gene>
    <name evidence="5" type="ORF">OP8BY_0612</name>
</gene>
<keyword evidence="2" id="KW-0238">DNA-binding</keyword>
<accession>A0A3E2BK74</accession>
<organism evidence="5 6">
    <name type="scientific">Candidatus Saccharicenans subterraneus</name>
    <dbReference type="NCBI Taxonomy" id="2508984"/>
    <lineage>
        <taxon>Bacteria</taxon>
        <taxon>Candidatus Aminicenantota</taxon>
        <taxon>Candidatus Aminicenantia</taxon>
        <taxon>Candidatus Aminicenantales</taxon>
        <taxon>Candidatus Saccharicenantaceae</taxon>
        <taxon>Candidatus Saccharicenans</taxon>
    </lineage>
</organism>
<dbReference type="Proteomes" id="UP000257323">
    <property type="component" value="Unassembled WGS sequence"/>
</dbReference>
<dbReference type="GO" id="GO:0005829">
    <property type="term" value="C:cytosol"/>
    <property type="evidence" value="ECO:0007669"/>
    <property type="project" value="TreeGrafter"/>
</dbReference>